<evidence type="ECO:0000313" key="4">
    <source>
        <dbReference type="Proteomes" id="UP000587760"/>
    </source>
</evidence>
<evidence type="ECO:0008006" key="5">
    <source>
        <dbReference type="Google" id="ProtNLM"/>
    </source>
</evidence>
<accession>A0A841R9R2</accession>
<organism evidence="3 4">
    <name type="scientific">Spirochaeta isovalerica</name>
    <dbReference type="NCBI Taxonomy" id="150"/>
    <lineage>
        <taxon>Bacteria</taxon>
        <taxon>Pseudomonadati</taxon>
        <taxon>Spirochaetota</taxon>
        <taxon>Spirochaetia</taxon>
        <taxon>Spirochaetales</taxon>
        <taxon>Spirochaetaceae</taxon>
        <taxon>Spirochaeta</taxon>
    </lineage>
</organism>
<protein>
    <recommendedName>
        <fullName evidence="5">Bacterial Ig-like domain-containing protein</fullName>
    </recommendedName>
</protein>
<dbReference type="PROSITE" id="PS51257">
    <property type="entry name" value="PROKAR_LIPOPROTEIN"/>
    <property type="match status" value="1"/>
</dbReference>
<comment type="caution">
    <text evidence="3">The sequence shown here is derived from an EMBL/GenBank/DDBJ whole genome shotgun (WGS) entry which is preliminary data.</text>
</comment>
<feature type="domain" description="Bacterial Ig-like" evidence="2">
    <location>
        <begin position="341"/>
        <end position="423"/>
    </location>
</feature>
<dbReference type="AlphaFoldDB" id="A0A841R9R2"/>
<dbReference type="Proteomes" id="UP000587760">
    <property type="component" value="Unassembled WGS sequence"/>
</dbReference>
<name>A0A841R9R2_9SPIO</name>
<dbReference type="PANTHER" id="PTHR34677:SF3">
    <property type="entry name" value="BACTERIAL IG-LIKE DOMAIN-CONTAINING PROTEIN"/>
    <property type="match status" value="1"/>
</dbReference>
<gene>
    <name evidence="3" type="ORF">HNR50_002169</name>
</gene>
<dbReference type="Pfam" id="PF17892">
    <property type="entry name" value="Cadherin_5"/>
    <property type="match status" value="1"/>
</dbReference>
<keyword evidence="4" id="KW-1185">Reference proteome</keyword>
<dbReference type="EMBL" id="JACHGJ010000003">
    <property type="protein sequence ID" value="MBB6480506.1"/>
    <property type="molecule type" value="Genomic_DNA"/>
</dbReference>
<feature type="domain" description="Cadherin-like" evidence="1">
    <location>
        <begin position="1122"/>
        <end position="1207"/>
    </location>
</feature>
<dbReference type="Pfam" id="PF19078">
    <property type="entry name" value="Big_12"/>
    <property type="match status" value="3"/>
</dbReference>
<evidence type="ECO:0000259" key="1">
    <source>
        <dbReference type="Pfam" id="PF17892"/>
    </source>
</evidence>
<dbReference type="InterPro" id="IPR041690">
    <property type="entry name" value="Cadherin_5"/>
</dbReference>
<dbReference type="Gene3D" id="2.60.120.560">
    <property type="entry name" value="Exo-inulinase, domain 1"/>
    <property type="match status" value="1"/>
</dbReference>
<dbReference type="RefSeq" id="WP_184746765.1">
    <property type="nucleotide sequence ID" value="NZ_JACHGJ010000003.1"/>
</dbReference>
<sequence>MKKNIRNSLLFIIFPVLIAAAGCSNMLTTVYMDPEDLRNEEPSPASALTATVYSPVDFGADSSLSEISLELIWSREVSGFDVADMVPANAAVSSFSGEGDKYVFTLKALSEGLVGFSISSGALDGADLKEDIVYQYNFNPAALTLSISSDETVITNQTSIPVYFDFSHDVEGFDSPDISVLGGTLSGFSGSGSSWSGNLTFTSDGFATVSVNTGAANHPDYEDILSGSASFSIEYDGTDPEGALSTSIGEGDSTGHGSLAFSLDISEETEAIDSSVILVTNGTISHFSGSGDSYTFDVTPLAAGTVKVELPAGVLVDKSGNESSQADSFSYVYDSTLIGVNITGSVGSVSNSPAVAASVVFSEPVTGLEAADFTVTNGTVTGLTGSGDTYEVTLTAGSDGVVSLALPSGAAVNGIGAPNAASSWTYQYDGTEPAAVFFDLSKIGTGTGIGSGAYSDEYIFLDLNSDYSGDAGSGLSYEYTVDLGSTWKTFNLIGVMLTENRTYAGINIRVSDEAGNMTEGSALTNITIDTVAPDAPVVIIGTDPVNASNYSSFAFNLSGGEAGINYYYSIRSSEGPGEITGSGVFDGSGVSSVVEDLSALPDGTITVRATAEDHAGNMSSGGTDGAPMDTEIPAAPVVSITSGDTITGADPTIGFEITGGEAGNEYEYVITSSAGGSIFREVKTFDVSGGKSFSGIDLSAFRDGVLSVSVVQTDDAGNAGPAGSDSVVLDLKAFNDPDFDFAINSTNVTDGSVTLVGEPGSSYSYTIYSTGGGDVLSGTGTFDGTGQKTIDGLDFSGMADGYLILIVDIIDLSGNSSMAVSFTEIDASAPPLTTAADFSAETGSVNFDMSYHGSQTVPSGIVKFDTDVLTGSDYDDEIRFSDLEDGEFFTVAGGAGFNTIDLSEYSSADVTVQAGQTGEDDGNIVITLPSGGTATILYSDFQRLEFCSNNFTGSPHAIELDTADGTLWTFSDTQFELHTTVGNYKAGIIYFEGSLGLNYQLDTVFDPQTDMNNRNGLIIFDYQDTDNYKYIRAYAKADRWTIGEVVDGAEATLATLNESIDDVAANPLQLRVTGAEGKTAELWSGGIMKVSYTFADVLNDGYFGLTNDVAHTVFSIDMTPSNWAPYARKFEEKFSRSTSMTEVTVDIIGGAVDYEGDYLEISELGDTSNGTLTDNGDGTVTFIPNASFYGVETISYTITDGTNETVSEIRIDVLP</sequence>
<dbReference type="InterPro" id="IPR044048">
    <property type="entry name" value="Big_12"/>
</dbReference>
<dbReference type="PANTHER" id="PTHR34677">
    <property type="match status" value="1"/>
</dbReference>
<proteinExistence type="predicted"/>
<reference evidence="3 4" key="1">
    <citation type="submission" date="2020-08" db="EMBL/GenBank/DDBJ databases">
        <title>Genomic Encyclopedia of Type Strains, Phase IV (KMG-IV): sequencing the most valuable type-strain genomes for metagenomic binning, comparative biology and taxonomic classification.</title>
        <authorList>
            <person name="Goeker M."/>
        </authorList>
    </citation>
    <scope>NUCLEOTIDE SEQUENCE [LARGE SCALE GENOMIC DNA]</scope>
    <source>
        <strain evidence="3 4">DSM 2461</strain>
    </source>
</reference>
<feature type="domain" description="Bacterial Ig-like" evidence="2">
    <location>
        <begin position="256"/>
        <end position="331"/>
    </location>
</feature>
<dbReference type="Gene3D" id="2.60.40.2810">
    <property type="match status" value="1"/>
</dbReference>
<evidence type="ECO:0000313" key="3">
    <source>
        <dbReference type="EMBL" id="MBB6480506.1"/>
    </source>
</evidence>
<feature type="domain" description="Bacterial Ig-like" evidence="2">
    <location>
        <begin position="142"/>
        <end position="215"/>
    </location>
</feature>
<evidence type="ECO:0000259" key="2">
    <source>
        <dbReference type="Pfam" id="PF19078"/>
    </source>
</evidence>